<dbReference type="AlphaFoldDB" id="A0A0K2UMK4"/>
<evidence type="ECO:0000256" key="2">
    <source>
        <dbReference type="ARBA" id="ARBA00009559"/>
    </source>
</evidence>
<name>A0A0K2UMK4_LEPSM</name>
<dbReference type="PANTHER" id="PTHR13572:SF4">
    <property type="entry name" value="RE57134P"/>
    <property type="match status" value="1"/>
</dbReference>
<evidence type="ECO:0000256" key="1">
    <source>
        <dbReference type="ARBA" id="ARBA00004323"/>
    </source>
</evidence>
<dbReference type="InterPro" id="IPR026071">
    <property type="entry name" value="Glyco_Hydrolase_99"/>
</dbReference>
<evidence type="ECO:0000256" key="4">
    <source>
        <dbReference type="ARBA" id="ARBA00022801"/>
    </source>
</evidence>
<accession>A0A0K2UMK4</accession>
<evidence type="ECO:0000313" key="10">
    <source>
        <dbReference type="EMBL" id="CDW39508.1"/>
    </source>
</evidence>
<dbReference type="OrthoDB" id="406152at2759"/>
<feature type="transmembrane region" description="Helical" evidence="9">
    <location>
        <begin position="21"/>
        <end position="43"/>
    </location>
</feature>
<evidence type="ECO:0000256" key="5">
    <source>
        <dbReference type="ARBA" id="ARBA00022968"/>
    </source>
</evidence>
<dbReference type="EMBL" id="HACA01022147">
    <property type="protein sequence ID" value="CDW39508.1"/>
    <property type="molecule type" value="Transcribed_RNA"/>
</dbReference>
<dbReference type="Pfam" id="PF16317">
    <property type="entry name" value="Glyco_hydro_99"/>
    <property type="match status" value="1"/>
</dbReference>
<keyword evidence="8 9" id="KW-0472">Membrane</keyword>
<evidence type="ECO:0000256" key="8">
    <source>
        <dbReference type="ARBA" id="ARBA00023136"/>
    </source>
</evidence>
<evidence type="ECO:0000256" key="3">
    <source>
        <dbReference type="ARBA" id="ARBA00022692"/>
    </source>
</evidence>
<dbReference type="CDD" id="cd11574">
    <property type="entry name" value="GH99"/>
    <property type="match status" value="1"/>
</dbReference>
<protein>
    <submittedName>
        <fullName evidence="10">Uncharacterized protein</fullName>
    </submittedName>
</protein>
<keyword evidence="6 9" id="KW-1133">Transmembrane helix</keyword>
<keyword evidence="5" id="KW-0735">Signal-anchor</keyword>
<reference evidence="10" key="1">
    <citation type="submission" date="2014-05" db="EMBL/GenBank/DDBJ databases">
        <authorList>
            <person name="Chronopoulou M."/>
        </authorList>
    </citation>
    <scope>NUCLEOTIDE SEQUENCE</scope>
    <source>
        <tissue evidence="10">Whole organism</tissue>
    </source>
</reference>
<dbReference type="GO" id="GO:0004559">
    <property type="term" value="F:alpha-mannosidase activity"/>
    <property type="evidence" value="ECO:0007669"/>
    <property type="project" value="TreeGrafter"/>
</dbReference>
<keyword evidence="3 9" id="KW-0812">Transmembrane</keyword>
<dbReference type="GO" id="GO:0000139">
    <property type="term" value="C:Golgi membrane"/>
    <property type="evidence" value="ECO:0007669"/>
    <property type="project" value="UniProtKB-SubCell"/>
</dbReference>
<dbReference type="PANTHER" id="PTHR13572">
    <property type="entry name" value="ENDO-ALPHA-1,2-MANNOSIDASE"/>
    <property type="match status" value="1"/>
</dbReference>
<evidence type="ECO:0000256" key="6">
    <source>
        <dbReference type="ARBA" id="ARBA00022989"/>
    </source>
</evidence>
<comment type="subcellular location">
    <subcellularLocation>
        <location evidence="1">Golgi apparatus membrane</location>
        <topology evidence="1">Single-pass type II membrane protein</topology>
    </subcellularLocation>
</comment>
<comment type="similarity">
    <text evidence="2">Belongs to the glycosyl hydrolase 99 family.</text>
</comment>
<organism evidence="10">
    <name type="scientific">Lepeophtheirus salmonis</name>
    <name type="common">Salmon louse</name>
    <name type="synonym">Caligus salmonis</name>
    <dbReference type="NCBI Taxonomy" id="72036"/>
    <lineage>
        <taxon>Eukaryota</taxon>
        <taxon>Metazoa</taxon>
        <taxon>Ecdysozoa</taxon>
        <taxon>Arthropoda</taxon>
        <taxon>Crustacea</taxon>
        <taxon>Multicrustacea</taxon>
        <taxon>Hexanauplia</taxon>
        <taxon>Copepoda</taxon>
        <taxon>Siphonostomatoida</taxon>
        <taxon>Caligidae</taxon>
        <taxon>Lepeophtheirus</taxon>
    </lineage>
</organism>
<evidence type="ECO:0000256" key="7">
    <source>
        <dbReference type="ARBA" id="ARBA00023034"/>
    </source>
</evidence>
<sequence>MFGGFPSLRTRRRRCWIRFKRSLLFLSFTTVVFIVVIGFFLFFNHYYFRMIFQQPTRLNRKGSRAQYYPDNILQKIQIANEANFETVTERENIRYIQGDSKPTLLKETKVIRDDQTDSEVIRDDQTDSQNISISTDVHIFYYGWYGNPSYDDGKWIHWNHRVLPPWNKKDIKKYNQNRNKHSPPDDIGANFYPQLGPYSSRNHEVIRYHVEMIRRSGCGVLVYSWYPPSSNDDQSFSSSDELLPSLLDIAEEVNIKVALHVEPFIGRNASTFRLALEYVVRRFGNHSAFYKRKKSPFSIKELPVYYIYDSYNLPSVEWQSLFSTRGDKSIRDTELDGIFLGLLVEFKHRTEIKRSKFDGFYTYFASNGFTHGSSWKNWKTLSTFANKNSLIFSPSIGPGYKDTRIRPWNAVNTRYRRKGRYYGAAWKFALNSGAKMFSITSFNEWHEGTQIEPAVPKTLGNYSYDNYEPNEPDYYLDLTSIWVKKVCKESGRESSCLSKYIEEEK</sequence>
<proteinExistence type="inferred from homology"/>
<keyword evidence="7" id="KW-0333">Golgi apparatus</keyword>
<dbReference type="Gene3D" id="3.20.20.80">
    <property type="entry name" value="Glycosidases"/>
    <property type="match status" value="1"/>
</dbReference>
<keyword evidence="4" id="KW-0378">Hydrolase</keyword>
<evidence type="ECO:0000256" key="9">
    <source>
        <dbReference type="SAM" id="Phobius"/>
    </source>
</evidence>